<reference evidence="1" key="2">
    <citation type="submission" date="2013-05" db="EMBL/GenBank/DDBJ databases">
        <authorList>
            <person name="Carter J.-M."/>
            <person name="Baker S.C."/>
            <person name="Pink R."/>
            <person name="Carter D.R.F."/>
            <person name="Collins A."/>
            <person name="Tomlin J."/>
            <person name="Gibbs M."/>
            <person name="Breuker C.J."/>
        </authorList>
    </citation>
    <scope>NUCLEOTIDE SEQUENCE</scope>
    <source>
        <tissue evidence="1">Ovary</tissue>
    </source>
</reference>
<accession>S4NV78</accession>
<reference evidence="1" key="1">
    <citation type="journal article" date="2013" name="BMC Genomics">
        <title>Unscrambling butterfly oogenesis.</title>
        <authorList>
            <person name="Carter J.M."/>
            <person name="Baker S.C."/>
            <person name="Pink R."/>
            <person name="Carter D.R."/>
            <person name="Collins A."/>
            <person name="Tomlin J."/>
            <person name="Gibbs M."/>
            <person name="Breuker C.J."/>
        </authorList>
    </citation>
    <scope>NUCLEOTIDE SEQUENCE</scope>
    <source>
        <tissue evidence="1">Ovary</tissue>
    </source>
</reference>
<name>S4NV78_9NEOP</name>
<proteinExistence type="predicted"/>
<dbReference type="EMBL" id="GAIX01015005">
    <property type="protein sequence ID" value="JAA77555.1"/>
    <property type="molecule type" value="Transcribed_RNA"/>
</dbReference>
<evidence type="ECO:0000313" key="1">
    <source>
        <dbReference type="EMBL" id="JAA77555.1"/>
    </source>
</evidence>
<sequence length="129" mass="14404">MLALHEKSKCRFVMCAFPCGTLSSKRNKQIYNLNLLIYNLTCRHSDAVFYFDINKSMSSLLSRDSLILSKKSKHHLASLLAYNLNDTVTSIVTKSIDTSTYCTSSTTNISNIDPSTCSSTIINSNSYLN</sequence>
<protein>
    <submittedName>
        <fullName evidence="1">Uncharacterized protein</fullName>
    </submittedName>
</protein>
<dbReference type="AlphaFoldDB" id="S4NV78"/>
<organism evidence="1">
    <name type="scientific">Pararge aegeria</name>
    <name type="common">speckled wood butterfly</name>
    <dbReference type="NCBI Taxonomy" id="116150"/>
    <lineage>
        <taxon>Eukaryota</taxon>
        <taxon>Metazoa</taxon>
        <taxon>Ecdysozoa</taxon>
        <taxon>Arthropoda</taxon>
        <taxon>Hexapoda</taxon>
        <taxon>Insecta</taxon>
        <taxon>Pterygota</taxon>
        <taxon>Neoptera</taxon>
        <taxon>Endopterygota</taxon>
        <taxon>Lepidoptera</taxon>
        <taxon>Glossata</taxon>
        <taxon>Ditrysia</taxon>
        <taxon>Papilionoidea</taxon>
        <taxon>Nymphalidae</taxon>
        <taxon>Satyrinae</taxon>
        <taxon>Satyrini</taxon>
        <taxon>Parargina</taxon>
        <taxon>Pararge</taxon>
    </lineage>
</organism>